<feature type="compositionally biased region" description="Polar residues" evidence="3">
    <location>
        <begin position="1831"/>
        <end position="1841"/>
    </location>
</feature>
<keyword evidence="2" id="KW-0539">Nucleus</keyword>
<feature type="compositionally biased region" description="Polar residues" evidence="3">
    <location>
        <begin position="2345"/>
        <end position="2356"/>
    </location>
</feature>
<dbReference type="Pfam" id="PF13934">
    <property type="entry name" value="ELYS"/>
    <property type="match status" value="1"/>
</dbReference>
<dbReference type="CTD" id="32971"/>
<feature type="compositionally biased region" description="Basic and acidic residues" evidence="3">
    <location>
        <begin position="1223"/>
        <end position="1232"/>
    </location>
</feature>
<feature type="region of interest" description="Disordered" evidence="3">
    <location>
        <begin position="1541"/>
        <end position="1568"/>
    </location>
</feature>
<dbReference type="InterPro" id="IPR025151">
    <property type="entry name" value="ELYS_dom"/>
</dbReference>
<gene>
    <name evidence="6" type="primary">LOC112453662</name>
</gene>
<feature type="compositionally biased region" description="Basic and acidic residues" evidence="3">
    <location>
        <begin position="1989"/>
        <end position="2007"/>
    </location>
</feature>
<feature type="region of interest" description="Disordered" evidence="3">
    <location>
        <begin position="1778"/>
        <end position="1863"/>
    </location>
</feature>
<feature type="compositionally biased region" description="Acidic residues" evidence="3">
    <location>
        <begin position="691"/>
        <end position="709"/>
    </location>
</feature>
<feature type="compositionally biased region" description="Polar residues" evidence="3">
    <location>
        <begin position="2060"/>
        <end position="2076"/>
    </location>
</feature>
<feature type="compositionally biased region" description="Low complexity" evidence="3">
    <location>
        <begin position="1396"/>
        <end position="1416"/>
    </location>
</feature>
<dbReference type="PANTHER" id="PTHR21583:SF8">
    <property type="entry name" value="PROTEIN ELYS"/>
    <property type="match status" value="1"/>
</dbReference>
<evidence type="ECO:0000256" key="1">
    <source>
        <dbReference type="ARBA" id="ARBA00004123"/>
    </source>
</evidence>
<reference evidence="6" key="1">
    <citation type="submission" date="2025-08" db="UniProtKB">
        <authorList>
            <consortium name="RefSeq"/>
        </authorList>
    </citation>
    <scope>IDENTIFICATION</scope>
    <source>
        <tissue evidence="6">Whole body</tissue>
    </source>
</reference>
<dbReference type="RefSeq" id="XP_024870307.1">
    <property type="nucleotide sequence ID" value="XM_025014539.1"/>
</dbReference>
<dbReference type="OrthoDB" id="6513151at2759"/>
<evidence type="ECO:0000256" key="2">
    <source>
        <dbReference type="ARBA" id="ARBA00023242"/>
    </source>
</evidence>
<feature type="compositionally biased region" description="Basic and acidic residues" evidence="3">
    <location>
        <begin position="2323"/>
        <end position="2336"/>
    </location>
</feature>
<comment type="subcellular location">
    <subcellularLocation>
        <location evidence="1">Nucleus</location>
    </subcellularLocation>
</comment>
<feature type="compositionally biased region" description="Basic and acidic residues" evidence="3">
    <location>
        <begin position="2253"/>
        <end position="2262"/>
    </location>
</feature>
<name>A0A6J1PKY7_9HYME</name>
<feature type="compositionally biased region" description="Basic and acidic residues" evidence="3">
    <location>
        <begin position="2136"/>
        <end position="2148"/>
    </location>
</feature>
<feature type="region of interest" description="Disordered" evidence="3">
    <location>
        <begin position="1905"/>
        <end position="2159"/>
    </location>
</feature>
<feature type="compositionally biased region" description="Basic residues" evidence="3">
    <location>
        <begin position="2296"/>
        <end position="2306"/>
    </location>
</feature>
<feature type="compositionally biased region" description="Basic and acidic residues" evidence="3">
    <location>
        <begin position="2284"/>
        <end position="2295"/>
    </location>
</feature>
<feature type="region of interest" description="Disordered" evidence="3">
    <location>
        <begin position="678"/>
        <end position="709"/>
    </location>
</feature>
<feature type="domain" description="ELYS-like" evidence="4">
    <location>
        <begin position="754"/>
        <end position="982"/>
    </location>
</feature>
<evidence type="ECO:0000313" key="6">
    <source>
        <dbReference type="RefSeq" id="XP_024870307.1"/>
    </source>
</evidence>
<feature type="region of interest" description="Disordered" evidence="3">
    <location>
        <begin position="1251"/>
        <end position="1281"/>
    </location>
</feature>
<feature type="compositionally biased region" description="Basic and acidic residues" evidence="3">
    <location>
        <begin position="1715"/>
        <end position="1742"/>
    </location>
</feature>
<dbReference type="Proteomes" id="UP000504618">
    <property type="component" value="Unplaced"/>
</dbReference>
<feature type="compositionally biased region" description="Acidic residues" evidence="3">
    <location>
        <begin position="1547"/>
        <end position="1568"/>
    </location>
</feature>
<feature type="compositionally biased region" description="Polar residues" evidence="3">
    <location>
        <begin position="2307"/>
        <end position="2318"/>
    </location>
</feature>
<evidence type="ECO:0000313" key="5">
    <source>
        <dbReference type="Proteomes" id="UP000504618"/>
    </source>
</evidence>
<proteinExistence type="predicted"/>
<organism evidence="5 6">
    <name type="scientific">Temnothorax curvispinosus</name>
    <dbReference type="NCBI Taxonomy" id="300111"/>
    <lineage>
        <taxon>Eukaryota</taxon>
        <taxon>Metazoa</taxon>
        <taxon>Ecdysozoa</taxon>
        <taxon>Arthropoda</taxon>
        <taxon>Hexapoda</taxon>
        <taxon>Insecta</taxon>
        <taxon>Pterygota</taxon>
        <taxon>Neoptera</taxon>
        <taxon>Endopterygota</taxon>
        <taxon>Hymenoptera</taxon>
        <taxon>Apocrita</taxon>
        <taxon>Aculeata</taxon>
        <taxon>Formicoidea</taxon>
        <taxon>Formicidae</taxon>
        <taxon>Myrmicinae</taxon>
        <taxon>Temnothorax</taxon>
    </lineage>
</organism>
<feature type="region of interest" description="Disordered" evidence="3">
    <location>
        <begin position="2189"/>
        <end position="2232"/>
    </location>
</feature>
<dbReference type="PANTHER" id="PTHR21583">
    <property type="entry name" value="ELYS PROTEIN"/>
    <property type="match status" value="1"/>
</dbReference>
<protein>
    <submittedName>
        <fullName evidence="6">Protein ELYS isoform X1</fullName>
    </submittedName>
</protein>
<feature type="compositionally biased region" description="Basic and acidic residues" evidence="3">
    <location>
        <begin position="2207"/>
        <end position="2223"/>
    </location>
</feature>
<feature type="region of interest" description="Disordered" evidence="3">
    <location>
        <begin position="1139"/>
        <end position="1166"/>
    </location>
</feature>
<feature type="region of interest" description="Disordered" evidence="3">
    <location>
        <begin position="1396"/>
        <end position="1425"/>
    </location>
</feature>
<feature type="region of interest" description="Disordered" evidence="3">
    <location>
        <begin position="1632"/>
        <end position="1752"/>
    </location>
</feature>
<dbReference type="GeneID" id="112453662"/>
<evidence type="ECO:0000256" key="3">
    <source>
        <dbReference type="SAM" id="MobiDB-lite"/>
    </source>
</evidence>
<feature type="compositionally biased region" description="Polar residues" evidence="3">
    <location>
        <begin position="1852"/>
        <end position="1863"/>
    </location>
</feature>
<feature type="region of interest" description="Disordered" evidence="3">
    <location>
        <begin position="2247"/>
        <end position="2358"/>
    </location>
</feature>
<accession>A0A6J1PKY7</accession>
<keyword evidence="5" id="KW-1185">Reference proteome</keyword>
<dbReference type="InterPro" id="IPR052620">
    <property type="entry name" value="ELYS/MEL-28_NucAsmblyFactor"/>
</dbReference>
<feature type="compositionally biased region" description="Acidic residues" evidence="3">
    <location>
        <begin position="1267"/>
        <end position="1278"/>
    </location>
</feature>
<feature type="compositionally biased region" description="Basic and acidic residues" evidence="3">
    <location>
        <begin position="2077"/>
        <end position="2091"/>
    </location>
</feature>
<dbReference type="GO" id="GO:0005634">
    <property type="term" value="C:nucleus"/>
    <property type="evidence" value="ECO:0007669"/>
    <property type="project" value="UniProtKB-SubCell"/>
</dbReference>
<feature type="region of interest" description="Disordered" evidence="3">
    <location>
        <begin position="1213"/>
        <end position="1232"/>
    </location>
</feature>
<sequence>MKELEEANCEIRRIVKLQFPVSNWLRNLEYGQSTNLQEHDVDDCRGGFLHNATYAWLSYGCHLTVFNAKTGESVSSWTFRGVVTSVSQFPAQSGEFPLLLIGIDNCATKLKDSSGLLCIFDCTTSRVLRAIRMPCGIEQVCVVAGGAEWEEFNDKRPDNVLSEMDGMACVALRNLHHIMIDLRRTVWDTHDSSVVMDETSPAEIDFSPMKQIIGRRQSIREKHAAYNLLNNRIEKHIGFNREDFESSPLLGESLTTAIISSTKIGCLISGCLGRVIIWQNDGSIGWISTPIDENMTITHLALLEPTDDPRPFYYLWVVFQDDMSKAPPILRMYAMQFERKYCDREINLYFSLEDDPSLKFESELNEGDKVVGLCSVERESNPEQTESVTRRGEDNLLLIATNDIVYLFDLNQWYKEQMPHTISECQNPNSILATYRTRTDAKGEGDGHVIGFTYIPQSLQEFSSNGPSSPEELFYPNSLSLEWVELNSTKLTFWMTRGIQTDLLREISTAGPVVLIQPFETFHRCLSVGLVPFNSEFSFASDQNAQREMLLSLCLEQRWSTFLIKCAMEWSDGSASYLYPTFLKWAVQRASTIKILADRLCIPLFDQSGISIGETDVKTLRFCSQQLECLSNVVGKLPSAAVDLMKQQRTLRRVSTYFQVLLWFYDVGLLPETHDLEEEKNEEKAAVATEAEAEAEAQAEEEEKQEEEEEKVALSISLALRVPYPYEKLSMLYKEKRAQFLNNSDSDSKNEQDLFIDELITRECSILKAQWEREGGIVTRGCYPPPSLQSLLRSYLTDCHQTEAKEISCRHQITIYLLMDLAMLLQRLYPAVKQLIKYPSAFMMSPSLIKLTQAFWLLDHENYQEFLDTMTGQLVCDSDIKDWHHRLILRTLVRNNQHKLALVYLRVRKPPLSSIEEQGMAMSLSVEHGLLQSAFHCRPPCHYEQLLTSFFRACRRYNKLDEILHLVLDSEEEEVLVKFLEENKMEDLRLLYYLQRCRYTEVIDGSYPIRQYQSNLVKDVQSTTSSILGAYEMTLPDVAKQFSMRAAMTNSDADLKARYSRPMSHRKSHDRSRSIYETAITKARETYVRGEKCQIPFVSAPCTSLRLNNYGVNMNCVLFPTLLRKSRGKRTVDQIYKEDEEDDMSEGIKRRKLSDGKVSPSKRVSRESGVLGFQETFETPLVKRKPNISTSKDRVPETPQSILKIRQLVRSSTSPTATFQAKEATDRLSERERKVNRQIRFNINQSKKALVYEEEEEKEKEARGQGEEEEQDESETDVSLEASWKEASNDALFSPNANKSAYCESAVLSDGSSTSGKISCYARPRPSLRTSALNSSVQVPQEFCAKKASGSFANLSAAISSTEEMTKQPFVSGTPRRGSSLLSASVYSTTVLSSDSSVDISCPRRSRRISPSQWRSPTERDGRDKFAISSTPLTKIIISQTSISDKRAMEVDDVNNAYEVEEDFNVLSESNRPEYVERSGCGGSDLAPGVEQRDALDKVVESKMRQSRFNNGRIAREDSPSLREKNYEMPALDEFEKVAESSPIFSDESDEEELLGFPNDEERDNDEHEETFESLATILEDAQMHLDSQVSASCSFHETWNPEYEAEATCSVTKPNGLQELQESVRVMGDVDLTDDDSANSRAVTPVVLDDEADNSSKGETHSMPIVHSERTLYDMSNITDDESDSSSSGETQEPKAENGRYSNSQKPHVMRNKVQVEKNCESDEKNRKADRRESVPKRDLAETLPGPDVAVHDESNKIFSSYVKLCKVDSGRIEVSAEGTVEERKLSGRETQSFSKKSERNEIQETADISESVRMTRSRRAGSTAKDTLDTSSARQVQSEKVTRSRLRRASSMTKDSPSRNTLEISSLRLQSADAGKLARSREPIHETTLATLRLPTDRSLQEVDLEKLSRSRRASSAAKETRVSSPLGKLRGRRASSLAKDVLMSSVTMDESVEPRGSENVDAPDARPSASARRGRRCTSVTMEMPRPAETKNSDSESVKDEQLPVRRSTRFASFTKKELPADAPVGAADLTERTLTSDDEEGENANKRSLRRVRKFSVSSDTDAATTNRSLRSSTRDWDEDQRSKEPSAVKVIANRKRGSSVPKEMTAQPVGSRRRRSGSVMKETILEVAEPLGEREESERRPGPDETGTSAARNVEKIVGRLTTTTRARSASVLSVPEELEEILSPPLRETRSTRKKAVQSNARERRASSADVTRTEMKRRVRNVDATSRAVVSPIAEEFAEMSEDMANLERDEKDGVADSEAAQSAPTPKKRAASVTTKETKETKKEGTVKPRRGRGRPRKTSVNQESSNLFSFSLPEKTDDVPLDEKDIGEVPNYVFSPPQTRSKNISSNQHRRKISSFIPSSHQGKQRLTIQKPHGIVESGRYGRLVINTFGSRFRKRFVVSKRSKSRTD</sequence>
<evidence type="ECO:0000259" key="4">
    <source>
        <dbReference type="Pfam" id="PF13934"/>
    </source>
</evidence>